<dbReference type="EMBL" id="BK015988">
    <property type="protein sequence ID" value="DAF88589.1"/>
    <property type="molecule type" value="Genomic_DNA"/>
</dbReference>
<sequence>MQFMQSMRGQNPDNILKNMLNSGKINQSQLNQVQQQAKQMESMFSRCKNMFGFGKK</sequence>
<reference evidence="1" key="1">
    <citation type="journal article" date="2021" name="Proc. Natl. Acad. Sci. U.S.A.">
        <title>A Catalog of Tens of Thousands of Viruses from Human Metagenomes Reveals Hidden Associations with Chronic Diseases.</title>
        <authorList>
            <person name="Tisza M.J."/>
            <person name="Buck C.B."/>
        </authorList>
    </citation>
    <scope>NUCLEOTIDE SEQUENCE</scope>
    <source>
        <strain evidence="1">Ctqzz19</strain>
    </source>
</reference>
<organism evidence="1">
    <name type="scientific">Siphoviridae sp. ctqzz19</name>
    <dbReference type="NCBI Taxonomy" id="2825682"/>
    <lineage>
        <taxon>Viruses</taxon>
        <taxon>Duplodnaviria</taxon>
        <taxon>Heunggongvirae</taxon>
        <taxon>Uroviricota</taxon>
        <taxon>Caudoviricetes</taxon>
    </lineage>
</organism>
<name>A0A8S5U2D2_9CAUD</name>
<evidence type="ECO:0000313" key="1">
    <source>
        <dbReference type="EMBL" id="DAF88589.1"/>
    </source>
</evidence>
<accession>A0A8S5U2D2</accession>
<protein>
    <submittedName>
        <fullName evidence="1">Uncharacterized protein</fullName>
    </submittedName>
</protein>
<proteinExistence type="predicted"/>